<sequence length="100" mass="11483">MICGPTGDIVAEQPMDREGIITADIDLSSIIEQKEIHDIIGYYNRFDIFHLEVDFTPNIPLWYKTAKDSGKLSETSDFEKVNLGARKVEGRYFRKEVKQS</sequence>
<name>A0A523BCG1_9CREN</name>
<evidence type="ECO:0000259" key="1">
    <source>
        <dbReference type="PROSITE" id="PS50263"/>
    </source>
</evidence>
<dbReference type="SUPFAM" id="SSF56317">
    <property type="entry name" value="Carbon-nitrogen hydrolase"/>
    <property type="match status" value="1"/>
</dbReference>
<evidence type="ECO:0000313" key="3">
    <source>
        <dbReference type="Proteomes" id="UP000315399"/>
    </source>
</evidence>
<gene>
    <name evidence="2" type="ORF">DSO08_04030</name>
</gene>
<protein>
    <recommendedName>
        <fullName evidence="1">CN hydrolase domain-containing protein</fullName>
    </recommendedName>
</protein>
<dbReference type="AlphaFoldDB" id="A0A523BCG1"/>
<feature type="domain" description="CN hydrolase" evidence="1">
    <location>
        <begin position="1"/>
        <end position="27"/>
    </location>
</feature>
<dbReference type="PROSITE" id="PS50263">
    <property type="entry name" value="CN_HYDROLASE"/>
    <property type="match status" value="1"/>
</dbReference>
<dbReference type="InterPro" id="IPR036526">
    <property type="entry name" value="C-N_Hydrolase_sf"/>
</dbReference>
<dbReference type="Proteomes" id="UP000315399">
    <property type="component" value="Unassembled WGS sequence"/>
</dbReference>
<dbReference type="InterPro" id="IPR003010">
    <property type="entry name" value="C-N_Hydrolase"/>
</dbReference>
<accession>A0A523BCG1</accession>
<evidence type="ECO:0000313" key="2">
    <source>
        <dbReference type="EMBL" id="TDA38554.1"/>
    </source>
</evidence>
<comment type="caution">
    <text evidence="2">The sequence shown here is derived from an EMBL/GenBank/DDBJ whole genome shotgun (WGS) entry which is preliminary data.</text>
</comment>
<organism evidence="2 3">
    <name type="scientific">Thermoproteota archaeon</name>
    <dbReference type="NCBI Taxonomy" id="2056631"/>
    <lineage>
        <taxon>Archaea</taxon>
        <taxon>Thermoproteota</taxon>
    </lineage>
</organism>
<reference evidence="2 3" key="1">
    <citation type="journal article" date="2019" name="Nat. Microbiol.">
        <title>Expanding anaerobic alkane metabolism in the domain of Archaea.</title>
        <authorList>
            <person name="Wang Y."/>
            <person name="Wegener G."/>
            <person name="Hou J."/>
            <person name="Wang F."/>
            <person name="Xiao X."/>
        </authorList>
    </citation>
    <scope>NUCLEOTIDE SEQUENCE [LARGE SCALE GENOMIC DNA]</scope>
    <source>
        <strain evidence="2">WYZ-LMO10</strain>
    </source>
</reference>
<proteinExistence type="predicted"/>
<dbReference type="Gene3D" id="3.60.110.10">
    <property type="entry name" value="Carbon-nitrogen hydrolase"/>
    <property type="match status" value="1"/>
</dbReference>
<dbReference type="EMBL" id="QNVH01000035">
    <property type="protein sequence ID" value="TDA38554.1"/>
    <property type="molecule type" value="Genomic_DNA"/>
</dbReference>